<dbReference type="InterPro" id="IPR011009">
    <property type="entry name" value="Kinase-like_dom_sf"/>
</dbReference>
<comment type="catalytic activity">
    <reaction evidence="13">
        <text>L-threonyl-[protein] + ATP = O-phospho-L-threonyl-[protein] + ADP + H(+)</text>
        <dbReference type="Rhea" id="RHEA:46608"/>
        <dbReference type="Rhea" id="RHEA-COMP:11060"/>
        <dbReference type="Rhea" id="RHEA-COMP:11605"/>
        <dbReference type="ChEBI" id="CHEBI:15378"/>
        <dbReference type="ChEBI" id="CHEBI:30013"/>
        <dbReference type="ChEBI" id="CHEBI:30616"/>
        <dbReference type="ChEBI" id="CHEBI:61977"/>
        <dbReference type="ChEBI" id="CHEBI:456216"/>
        <dbReference type="EC" id="2.7.11.1"/>
    </reaction>
</comment>
<dbReference type="EC" id="2.7.11.1" evidence="3"/>
<comment type="catalytic activity">
    <reaction evidence="14">
        <text>L-seryl-[protein] + ATP = O-phospho-L-seryl-[protein] + ADP + H(+)</text>
        <dbReference type="Rhea" id="RHEA:17989"/>
        <dbReference type="Rhea" id="RHEA-COMP:9863"/>
        <dbReference type="Rhea" id="RHEA-COMP:11604"/>
        <dbReference type="ChEBI" id="CHEBI:15378"/>
        <dbReference type="ChEBI" id="CHEBI:29999"/>
        <dbReference type="ChEBI" id="CHEBI:30616"/>
        <dbReference type="ChEBI" id="CHEBI:83421"/>
        <dbReference type="ChEBI" id="CHEBI:456216"/>
        <dbReference type="EC" id="2.7.11.1"/>
    </reaction>
</comment>
<dbReference type="PROSITE" id="PS50011">
    <property type="entry name" value="PROTEIN_KINASE_DOM"/>
    <property type="match status" value="1"/>
</dbReference>
<dbReference type="GO" id="GO:0000245">
    <property type="term" value="P:spliceosomal complex assembly"/>
    <property type="evidence" value="ECO:0007669"/>
    <property type="project" value="TreeGrafter"/>
</dbReference>
<comment type="caution">
    <text evidence="17">The sequence shown here is derived from an EMBL/GenBank/DDBJ whole genome shotgun (WGS) entry which is preliminary data.</text>
</comment>
<evidence type="ECO:0000256" key="3">
    <source>
        <dbReference type="ARBA" id="ARBA00012513"/>
    </source>
</evidence>
<evidence type="ECO:0000256" key="5">
    <source>
        <dbReference type="ARBA" id="ARBA00019973"/>
    </source>
</evidence>
<dbReference type="AlphaFoldDB" id="A0AAD9YQ15"/>
<accession>A0AAD9YQ15</accession>
<keyword evidence="10 15" id="KW-0067">ATP-binding</keyword>
<evidence type="ECO:0000256" key="9">
    <source>
        <dbReference type="ARBA" id="ARBA00022777"/>
    </source>
</evidence>
<evidence type="ECO:0000313" key="17">
    <source>
        <dbReference type="EMBL" id="KAK2773824.1"/>
    </source>
</evidence>
<evidence type="ECO:0000256" key="4">
    <source>
        <dbReference type="ARBA" id="ARBA00013948"/>
    </source>
</evidence>
<evidence type="ECO:0000256" key="12">
    <source>
        <dbReference type="ARBA" id="ARBA00033194"/>
    </source>
</evidence>
<dbReference type="GO" id="GO:0005524">
    <property type="term" value="F:ATP binding"/>
    <property type="evidence" value="ECO:0007669"/>
    <property type="project" value="UniProtKB-UniRule"/>
</dbReference>
<dbReference type="Gene3D" id="3.30.200.20">
    <property type="entry name" value="Phosphorylase Kinase, domain 1"/>
    <property type="match status" value="1"/>
</dbReference>
<comment type="function">
    <text evidence="1">Component of the EKC/KEOPS complex that is required for the formation of a threonylcarbamoyl group on adenosine at position 37 (t(6)A37) in tRNAs that read codons beginning with adenine. The complex is probably involved in the transfer of the threonylcarbamoyl moiety of threonylcarbamoyl-AMP (TC-AMP) to the N6 group of A37. BUD32 has ATPase activity in the context of the EKC/KEOPS complex and likely plays a supporting role to the catalytic subunit KAE1. The EKC/KEOPS complex also promotes both telomere uncapping and telomere elongation. The complex is required for efficient recruitment of transcriptional coactivators.</text>
</comment>
<evidence type="ECO:0000256" key="15">
    <source>
        <dbReference type="PROSITE-ProRule" id="PRU10141"/>
    </source>
</evidence>
<keyword evidence="18" id="KW-1185">Reference proteome</keyword>
<keyword evidence="8 15" id="KW-0547">Nucleotide-binding</keyword>
<evidence type="ECO:0000313" key="18">
    <source>
        <dbReference type="Proteomes" id="UP001281614"/>
    </source>
</evidence>
<evidence type="ECO:0000256" key="6">
    <source>
        <dbReference type="ARBA" id="ARBA00022527"/>
    </source>
</evidence>
<dbReference type="GO" id="GO:0004674">
    <property type="term" value="F:protein serine/threonine kinase activity"/>
    <property type="evidence" value="ECO:0007669"/>
    <property type="project" value="UniProtKB-KW"/>
</dbReference>
<sequence length="479" mass="54732">MEASPSNEDTTTYMIEVDDYRFYWETEDEERPQHYVPGSYHPVEIGDTFSNGRYTMVHKLGHGGYSTVWLARDNSQDQFVALKIMVPEQQSQSEVQEYGIEIDLLHEINQMTTEHPGKSMLMSCLDSFSHNGPNGTHLCVVSLPRRISVGQSRHESQGSGKFKLQVARAMAAQMIIVLSFLHANGVVHGDFTPNNILLAPPDLSGMTTDELYRKYGEPFKAMTERRDGKPIPRGVPPYIVPEIWFGDRSMELELCNAKLTLTDLGEAWRPALRSRYQLNIPDKYCAPEANFAQEENVPLGFPSDVWSLGVGIFELFGGSLFEASSDPDDMLEDMINALGKPPQRWWDIWEAKEDFFSGTEEWDENGHSPQITHVLLEERLRIWVERHQRGRMTTEEREDLHELVKQIVQWEPEDRPTADELLRSGWMTKWGLPALQAMYEARGESRNIIAEIDCINRMRQAAAEEAGSNRWQAGRLRAA</sequence>
<dbReference type="GO" id="GO:0050684">
    <property type="term" value="P:regulation of mRNA processing"/>
    <property type="evidence" value="ECO:0007669"/>
    <property type="project" value="TreeGrafter"/>
</dbReference>
<evidence type="ECO:0000256" key="1">
    <source>
        <dbReference type="ARBA" id="ARBA00003747"/>
    </source>
</evidence>
<evidence type="ECO:0000256" key="13">
    <source>
        <dbReference type="ARBA" id="ARBA00047899"/>
    </source>
</evidence>
<dbReference type="InterPro" id="IPR000719">
    <property type="entry name" value="Prot_kinase_dom"/>
</dbReference>
<dbReference type="PANTHER" id="PTHR47634:SF9">
    <property type="entry name" value="PROTEIN KINASE DOMAIN-CONTAINING PROTEIN-RELATED"/>
    <property type="match status" value="1"/>
</dbReference>
<keyword evidence="7" id="KW-0808">Transferase</keyword>
<dbReference type="InterPro" id="IPR017441">
    <property type="entry name" value="Protein_kinase_ATP_BS"/>
</dbReference>
<comment type="subunit">
    <text evidence="2">Component of the EKC/KEOPS complex composed of at least BUD32, CGI121, GON7, KAE1 and PCC1; the whole complex dimerizes.</text>
</comment>
<dbReference type="Proteomes" id="UP001281614">
    <property type="component" value="Unassembled WGS sequence"/>
</dbReference>
<reference evidence="17" key="1">
    <citation type="submission" date="2023-02" db="EMBL/GenBank/DDBJ databases">
        <title>Colletotrichum kahawae CIFC_Que2 genome sequencing and assembly.</title>
        <authorList>
            <person name="Baroncelli R."/>
        </authorList>
    </citation>
    <scope>NUCLEOTIDE SEQUENCE</scope>
    <source>
        <strain evidence="17">CIFC_Que2</strain>
    </source>
</reference>
<dbReference type="Gene3D" id="1.10.510.10">
    <property type="entry name" value="Transferase(Phosphotransferase) domain 1"/>
    <property type="match status" value="1"/>
</dbReference>
<evidence type="ECO:0000256" key="8">
    <source>
        <dbReference type="ARBA" id="ARBA00022741"/>
    </source>
</evidence>
<proteinExistence type="predicted"/>
<keyword evidence="9 17" id="KW-0418">Kinase</keyword>
<evidence type="ECO:0000256" key="11">
    <source>
        <dbReference type="ARBA" id="ARBA00030980"/>
    </source>
</evidence>
<dbReference type="PROSITE" id="PS00109">
    <property type="entry name" value="PROTEIN_KINASE_TYR"/>
    <property type="match status" value="1"/>
</dbReference>
<evidence type="ECO:0000256" key="2">
    <source>
        <dbReference type="ARBA" id="ARBA00011534"/>
    </source>
</evidence>
<dbReference type="PANTHER" id="PTHR47634">
    <property type="entry name" value="PROTEIN KINASE DOMAIN-CONTAINING PROTEIN-RELATED"/>
    <property type="match status" value="1"/>
</dbReference>
<evidence type="ECO:0000256" key="14">
    <source>
        <dbReference type="ARBA" id="ARBA00048679"/>
    </source>
</evidence>
<organism evidence="17 18">
    <name type="scientific">Colletotrichum kahawae</name>
    <name type="common">Coffee berry disease fungus</name>
    <dbReference type="NCBI Taxonomy" id="34407"/>
    <lineage>
        <taxon>Eukaryota</taxon>
        <taxon>Fungi</taxon>
        <taxon>Dikarya</taxon>
        <taxon>Ascomycota</taxon>
        <taxon>Pezizomycotina</taxon>
        <taxon>Sordariomycetes</taxon>
        <taxon>Hypocreomycetidae</taxon>
        <taxon>Glomerellales</taxon>
        <taxon>Glomerellaceae</taxon>
        <taxon>Colletotrichum</taxon>
        <taxon>Colletotrichum gloeosporioides species complex</taxon>
    </lineage>
</organism>
<name>A0AAD9YQ15_COLKA</name>
<dbReference type="PROSITE" id="PS00107">
    <property type="entry name" value="PROTEIN_KINASE_ATP"/>
    <property type="match status" value="1"/>
</dbReference>
<dbReference type="InterPro" id="IPR008266">
    <property type="entry name" value="Tyr_kinase_AS"/>
</dbReference>
<dbReference type="EMBL" id="VYYT01000052">
    <property type="protein sequence ID" value="KAK2773824.1"/>
    <property type="molecule type" value="Genomic_DNA"/>
</dbReference>
<evidence type="ECO:0000256" key="10">
    <source>
        <dbReference type="ARBA" id="ARBA00022840"/>
    </source>
</evidence>
<keyword evidence="6" id="KW-0723">Serine/threonine-protein kinase</keyword>
<dbReference type="Pfam" id="PF00069">
    <property type="entry name" value="Pkinase"/>
    <property type="match status" value="2"/>
</dbReference>
<gene>
    <name evidence="17" type="ORF">CKAH01_13407</name>
</gene>
<evidence type="ECO:0000259" key="16">
    <source>
        <dbReference type="PROSITE" id="PS50011"/>
    </source>
</evidence>
<evidence type="ECO:0000256" key="7">
    <source>
        <dbReference type="ARBA" id="ARBA00022679"/>
    </source>
</evidence>
<dbReference type="SUPFAM" id="SSF56112">
    <property type="entry name" value="Protein kinase-like (PK-like)"/>
    <property type="match status" value="1"/>
</dbReference>
<feature type="domain" description="Protein kinase" evidence="16">
    <location>
        <begin position="54"/>
        <end position="427"/>
    </location>
</feature>
<dbReference type="InterPro" id="IPR051334">
    <property type="entry name" value="SRPK"/>
</dbReference>
<protein>
    <recommendedName>
        <fullName evidence="5">EKC/KEOPS complex subunit BUD32</fullName>
        <ecNumber evidence="3">2.7.11.1</ecNumber>
    </recommendedName>
    <alternativeName>
        <fullName evidence="11 12">Atypical Serine/threonine protein kinase BUD32</fullName>
    </alternativeName>
    <alternativeName>
        <fullName evidence="4">EKC/KEOPS complex subunit bud32</fullName>
    </alternativeName>
</protein>
<feature type="binding site" evidence="15">
    <location>
        <position position="83"/>
    </location>
    <ligand>
        <name>ATP</name>
        <dbReference type="ChEBI" id="CHEBI:30616"/>
    </ligand>
</feature>